<protein>
    <submittedName>
        <fullName evidence="1">Uncharacterized protein</fullName>
    </submittedName>
</protein>
<proteinExistence type="predicted"/>
<sequence>MITLLSGLLRPRFRLRSCAPGPHVSFSGLCHNSFRFIAGFLHRLLGMVFASTKCRERLPKCFMKAHNDSTFSCLLLTSVIEVRLFYRFGFIMSRFLPCVTKMGVRIGRYNPIEPNCPLIVVSVRLPHNDCLIMQLSNI</sequence>
<accession>A0AAN9QTA2</accession>
<keyword evidence="2" id="KW-1185">Reference proteome</keyword>
<comment type="caution">
    <text evidence="1">The sequence shown here is derived from an EMBL/GenBank/DDBJ whole genome shotgun (WGS) entry which is preliminary data.</text>
</comment>
<dbReference type="AlphaFoldDB" id="A0AAN9QTA2"/>
<evidence type="ECO:0000313" key="2">
    <source>
        <dbReference type="Proteomes" id="UP001374584"/>
    </source>
</evidence>
<evidence type="ECO:0000313" key="1">
    <source>
        <dbReference type="EMBL" id="KAK7346879.1"/>
    </source>
</evidence>
<dbReference type="EMBL" id="JAYMYR010000008">
    <property type="protein sequence ID" value="KAK7346879.1"/>
    <property type="molecule type" value="Genomic_DNA"/>
</dbReference>
<dbReference type="Proteomes" id="UP001374584">
    <property type="component" value="Unassembled WGS sequence"/>
</dbReference>
<gene>
    <name evidence="1" type="ORF">VNO80_21403</name>
</gene>
<reference evidence="1 2" key="1">
    <citation type="submission" date="2024-01" db="EMBL/GenBank/DDBJ databases">
        <title>The genomes of 5 underutilized Papilionoideae crops provide insights into root nodulation and disease resistanc.</title>
        <authorList>
            <person name="Jiang F."/>
        </authorList>
    </citation>
    <scope>NUCLEOTIDE SEQUENCE [LARGE SCALE GENOMIC DNA]</scope>
    <source>
        <strain evidence="1">JINMINGXINNONG_FW02</strain>
        <tissue evidence="1">Leaves</tissue>
    </source>
</reference>
<organism evidence="1 2">
    <name type="scientific">Phaseolus coccineus</name>
    <name type="common">Scarlet runner bean</name>
    <name type="synonym">Phaseolus multiflorus</name>
    <dbReference type="NCBI Taxonomy" id="3886"/>
    <lineage>
        <taxon>Eukaryota</taxon>
        <taxon>Viridiplantae</taxon>
        <taxon>Streptophyta</taxon>
        <taxon>Embryophyta</taxon>
        <taxon>Tracheophyta</taxon>
        <taxon>Spermatophyta</taxon>
        <taxon>Magnoliopsida</taxon>
        <taxon>eudicotyledons</taxon>
        <taxon>Gunneridae</taxon>
        <taxon>Pentapetalae</taxon>
        <taxon>rosids</taxon>
        <taxon>fabids</taxon>
        <taxon>Fabales</taxon>
        <taxon>Fabaceae</taxon>
        <taxon>Papilionoideae</taxon>
        <taxon>50 kb inversion clade</taxon>
        <taxon>NPAAA clade</taxon>
        <taxon>indigoferoid/millettioid clade</taxon>
        <taxon>Phaseoleae</taxon>
        <taxon>Phaseolus</taxon>
    </lineage>
</organism>
<name>A0AAN9QTA2_PHACN</name>